<proteinExistence type="inferred from homology"/>
<dbReference type="Gene3D" id="3.40.50.620">
    <property type="entry name" value="HUPs"/>
    <property type="match status" value="2"/>
</dbReference>
<feature type="short sequence motif" description="'KMSKS' region" evidence="9">
    <location>
        <begin position="583"/>
        <end position="587"/>
    </location>
</feature>
<evidence type="ECO:0000256" key="2">
    <source>
        <dbReference type="ARBA" id="ARBA00022490"/>
    </source>
</evidence>
<dbReference type="SUPFAM" id="SSF50677">
    <property type="entry name" value="ValRS/IleRS/LeuRS editing domain"/>
    <property type="match status" value="1"/>
</dbReference>
<dbReference type="InterPro" id="IPR009080">
    <property type="entry name" value="tRNAsynth_Ia_anticodon-bd"/>
</dbReference>
<accession>A0A6P1ZEY8</accession>
<dbReference type="GO" id="GO:0005829">
    <property type="term" value="C:cytosol"/>
    <property type="evidence" value="ECO:0007669"/>
    <property type="project" value="TreeGrafter"/>
</dbReference>
<dbReference type="OrthoDB" id="9810365at2"/>
<dbReference type="PRINTS" id="PR00985">
    <property type="entry name" value="TRNASYNTHLEU"/>
</dbReference>
<dbReference type="InterPro" id="IPR001412">
    <property type="entry name" value="aa-tRNA-synth_I_CS"/>
</dbReference>
<dbReference type="GO" id="GO:0004823">
    <property type="term" value="F:leucine-tRNA ligase activity"/>
    <property type="evidence" value="ECO:0007669"/>
    <property type="project" value="UniProtKB-UniRule"/>
</dbReference>
<dbReference type="Proteomes" id="UP000434052">
    <property type="component" value="Unassembled WGS sequence"/>
</dbReference>
<feature type="domain" description="Aminoacyl-tRNA synthetase class Ia" evidence="11">
    <location>
        <begin position="422"/>
        <end position="623"/>
    </location>
</feature>
<dbReference type="Pfam" id="PF09334">
    <property type="entry name" value="tRNA-synt_1g"/>
    <property type="match status" value="1"/>
</dbReference>
<dbReference type="CDD" id="cd07958">
    <property type="entry name" value="Anticodon_Ia_Leu_BEm"/>
    <property type="match status" value="1"/>
</dbReference>
<evidence type="ECO:0000256" key="6">
    <source>
        <dbReference type="ARBA" id="ARBA00022917"/>
    </source>
</evidence>
<dbReference type="Gene3D" id="1.10.730.10">
    <property type="entry name" value="Isoleucyl-tRNA Synthetase, Domain 1"/>
    <property type="match status" value="1"/>
</dbReference>
<feature type="binding site" evidence="9">
    <location>
        <position position="586"/>
    </location>
    <ligand>
        <name>ATP</name>
        <dbReference type="ChEBI" id="CHEBI:30616"/>
    </ligand>
</feature>
<evidence type="ECO:0000256" key="3">
    <source>
        <dbReference type="ARBA" id="ARBA00022598"/>
    </source>
</evidence>
<dbReference type="Gene3D" id="3.10.20.590">
    <property type="match status" value="1"/>
</dbReference>
<evidence type="ECO:0000313" key="16">
    <source>
        <dbReference type="Proteomes" id="UP000434052"/>
    </source>
</evidence>
<dbReference type="GO" id="GO:0002161">
    <property type="term" value="F:aminoacyl-tRNA deacylase activity"/>
    <property type="evidence" value="ECO:0007669"/>
    <property type="project" value="InterPro"/>
</dbReference>
<comment type="caution">
    <text evidence="15">The sequence shown here is derived from an EMBL/GenBank/DDBJ whole genome shotgun (WGS) entry which is preliminary data.</text>
</comment>
<dbReference type="HAMAP" id="MF_00049_B">
    <property type="entry name" value="Leu_tRNA_synth_B"/>
    <property type="match status" value="1"/>
</dbReference>
<organism evidence="15 16">
    <name type="scientific">Oceanidesulfovibrio marinus</name>
    <dbReference type="NCBI Taxonomy" id="370038"/>
    <lineage>
        <taxon>Bacteria</taxon>
        <taxon>Pseudomonadati</taxon>
        <taxon>Thermodesulfobacteriota</taxon>
        <taxon>Desulfovibrionia</taxon>
        <taxon>Desulfovibrionales</taxon>
        <taxon>Desulfovibrionaceae</taxon>
        <taxon>Oceanidesulfovibrio</taxon>
    </lineage>
</organism>
<dbReference type="SUPFAM" id="SSF47323">
    <property type="entry name" value="Anticodon-binding domain of a subclass of class I aminoacyl-tRNA synthetases"/>
    <property type="match status" value="1"/>
</dbReference>
<dbReference type="PROSITE" id="PS00178">
    <property type="entry name" value="AA_TRNA_LIGASE_I"/>
    <property type="match status" value="1"/>
</dbReference>
<evidence type="ECO:0000259" key="14">
    <source>
        <dbReference type="Pfam" id="PF13603"/>
    </source>
</evidence>
<comment type="catalytic activity">
    <reaction evidence="8 9">
        <text>tRNA(Leu) + L-leucine + ATP = L-leucyl-tRNA(Leu) + AMP + diphosphate</text>
        <dbReference type="Rhea" id="RHEA:11688"/>
        <dbReference type="Rhea" id="RHEA-COMP:9613"/>
        <dbReference type="Rhea" id="RHEA-COMP:9622"/>
        <dbReference type="ChEBI" id="CHEBI:30616"/>
        <dbReference type="ChEBI" id="CHEBI:33019"/>
        <dbReference type="ChEBI" id="CHEBI:57427"/>
        <dbReference type="ChEBI" id="CHEBI:78442"/>
        <dbReference type="ChEBI" id="CHEBI:78494"/>
        <dbReference type="ChEBI" id="CHEBI:456215"/>
        <dbReference type="EC" id="6.1.1.4"/>
    </reaction>
</comment>
<dbReference type="SUPFAM" id="SSF52374">
    <property type="entry name" value="Nucleotidylyl transferase"/>
    <property type="match status" value="1"/>
</dbReference>
<dbReference type="GO" id="GO:0005524">
    <property type="term" value="F:ATP binding"/>
    <property type="evidence" value="ECO:0007669"/>
    <property type="project" value="UniProtKB-UniRule"/>
</dbReference>
<dbReference type="EMBL" id="QMIF01000010">
    <property type="protein sequence ID" value="TVM32541.1"/>
    <property type="molecule type" value="Genomic_DNA"/>
</dbReference>
<evidence type="ECO:0000256" key="1">
    <source>
        <dbReference type="ARBA" id="ARBA00005594"/>
    </source>
</evidence>
<evidence type="ECO:0000256" key="8">
    <source>
        <dbReference type="ARBA" id="ARBA00047469"/>
    </source>
</evidence>
<reference evidence="15 16" key="1">
    <citation type="submission" date="2018-06" db="EMBL/GenBank/DDBJ databases">
        <title>Complete genome of Desulfovibrio marinus P48SEP.</title>
        <authorList>
            <person name="Crispim J.S."/>
            <person name="Vidigal P.M.P."/>
            <person name="Silva L.C.F."/>
            <person name="Araujo L.C."/>
            <person name="Laguardia C.N."/>
            <person name="Dias R.S."/>
            <person name="Sousa M.P."/>
            <person name="Paula S.O."/>
            <person name="Silva C."/>
        </authorList>
    </citation>
    <scope>NUCLEOTIDE SEQUENCE [LARGE SCALE GENOMIC DNA]</scope>
    <source>
        <strain evidence="15 16">P48SEP</strain>
    </source>
</reference>
<dbReference type="PANTHER" id="PTHR43740:SF2">
    <property type="entry name" value="LEUCINE--TRNA LIGASE, MITOCHONDRIAL"/>
    <property type="match status" value="1"/>
</dbReference>
<dbReference type="FunFam" id="1.10.730.10:FF:000011">
    <property type="entry name" value="Leucine--tRNA ligase chloroplastic/mitochondrial"/>
    <property type="match status" value="1"/>
</dbReference>
<dbReference type="FunFam" id="3.40.50.620:FF:000056">
    <property type="entry name" value="Leucine--tRNA ligase"/>
    <property type="match status" value="1"/>
</dbReference>
<dbReference type="AlphaFoldDB" id="A0A6P1ZEY8"/>
<dbReference type="Pfam" id="PF00133">
    <property type="entry name" value="tRNA-synt_1"/>
    <property type="match status" value="1"/>
</dbReference>
<keyword evidence="3 9" id="KW-0436">Ligase</keyword>
<comment type="similarity">
    <text evidence="1 9 10">Belongs to the class-I aminoacyl-tRNA synthetase family.</text>
</comment>
<feature type="domain" description="Methionyl/Leucyl tRNA synthetase" evidence="13">
    <location>
        <begin position="36"/>
        <end position="180"/>
    </location>
</feature>
<evidence type="ECO:0000256" key="7">
    <source>
        <dbReference type="ARBA" id="ARBA00023146"/>
    </source>
</evidence>
<dbReference type="GO" id="GO:0006429">
    <property type="term" value="P:leucyl-tRNA aminoacylation"/>
    <property type="evidence" value="ECO:0007669"/>
    <property type="project" value="UniProtKB-UniRule"/>
</dbReference>
<keyword evidence="5 9" id="KW-0067">ATP-binding</keyword>
<dbReference type="InterPro" id="IPR009008">
    <property type="entry name" value="Val/Leu/Ile-tRNA-synth_edit"/>
</dbReference>
<feature type="short sequence motif" description="'HIGH' region" evidence="9">
    <location>
        <begin position="41"/>
        <end position="51"/>
    </location>
</feature>
<dbReference type="EC" id="6.1.1.4" evidence="9"/>
<dbReference type="InterPro" id="IPR015413">
    <property type="entry name" value="Methionyl/Leucyl_tRNA_Synth"/>
</dbReference>
<dbReference type="Pfam" id="PF08264">
    <property type="entry name" value="Anticodon_1"/>
    <property type="match status" value="1"/>
</dbReference>
<dbReference type="PANTHER" id="PTHR43740">
    <property type="entry name" value="LEUCYL-TRNA SYNTHETASE"/>
    <property type="match status" value="1"/>
</dbReference>
<gene>
    <name evidence="9" type="primary">leuS</name>
    <name evidence="15" type="ORF">DQK91_14805</name>
</gene>
<dbReference type="InterPro" id="IPR002300">
    <property type="entry name" value="aa-tRNA-synth_Ia"/>
</dbReference>
<evidence type="ECO:0000259" key="11">
    <source>
        <dbReference type="Pfam" id="PF00133"/>
    </source>
</evidence>
<evidence type="ECO:0000313" key="15">
    <source>
        <dbReference type="EMBL" id="TVM32541.1"/>
    </source>
</evidence>
<dbReference type="CDD" id="cd00812">
    <property type="entry name" value="LeuRS_core"/>
    <property type="match status" value="1"/>
</dbReference>
<keyword evidence="2 9" id="KW-0963">Cytoplasm</keyword>
<dbReference type="NCBIfam" id="TIGR00396">
    <property type="entry name" value="leuS_bact"/>
    <property type="match status" value="1"/>
</dbReference>
<keyword evidence="6 9" id="KW-0648">Protein biosynthesis</keyword>
<protein>
    <recommendedName>
        <fullName evidence="9">Leucine--tRNA ligase</fullName>
        <ecNumber evidence="9">6.1.1.4</ecNumber>
    </recommendedName>
    <alternativeName>
        <fullName evidence="9">Leucyl-tRNA synthetase</fullName>
        <shortName evidence="9">LeuRS</shortName>
    </alternativeName>
</protein>
<dbReference type="InterPro" id="IPR013155">
    <property type="entry name" value="M/V/L/I-tRNA-synth_anticd-bd"/>
</dbReference>
<feature type="domain" description="Methionyl/Valyl/Leucyl/Isoleucyl-tRNA synthetase anticodon-binding" evidence="12">
    <location>
        <begin position="672"/>
        <end position="800"/>
    </location>
</feature>
<evidence type="ECO:0000256" key="5">
    <source>
        <dbReference type="ARBA" id="ARBA00022840"/>
    </source>
</evidence>
<keyword evidence="7 9" id="KW-0030">Aminoacyl-tRNA synthetase</keyword>
<evidence type="ECO:0000259" key="12">
    <source>
        <dbReference type="Pfam" id="PF08264"/>
    </source>
</evidence>
<dbReference type="FunFam" id="3.40.50.620:FF:000003">
    <property type="entry name" value="Leucine--tRNA ligase"/>
    <property type="match status" value="1"/>
</dbReference>
<dbReference type="Pfam" id="PF13603">
    <property type="entry name" value="tRNA-synt_1_2"/>
    <property type="match status" value="1"/>
</dbReference>
<comment type="subcellular location">
    <subcellularLocation>
        <location evidence="9">Cytoplasm</location>
    </subcellularLocation>
</comment>
<keyword evidence="4 9" id="KW-0547">Nucleotide-binding</keyword>
<evidence type="ECO:0000256" key="9">
    <source>
        <dbReference type="HAMAP-Rule" id="MF_00049"/>
    </source>
</evidence>
<dbReference type="InterPro" id="IPR002302">
    <property type="entry name" value="Leu-tRNA-ligase"/>
</dbReference>
<dbReference type="FunFam" id="3.10.20.590:FF:000001">
    <property type="entry name" value="Leucine--tRNA ligase"/>
    <property type="match status" value="1"/>
</dbReference>
<sequence>MEPYDFQAVEEKWQKRWNEARAFECESTSDKPKYYVLEMFPYPSGRIHIGHVRVYSIGDVLARFKRMQGFSVLHPMGWDAFGMPAENAAIKHNTHPAKWTYENIATMKAQLMRMGYSLDWRREVTTCDPEYYKWEQLFFIKMWEKGLVYRRKAPVNWCEKCHTVLANEQVIDGQCWRCDSMVEHRELSQWFLRITAYAEELLDDLDKSLVQGWPERVVAMQRNWIGKSVGAELEFQIESSDERIRVFTTRPDTLYGATFMSLAAEHPLIKQLVAGTEREDEVKAFCKKVRDMDRIARTADDMEKEGVFTGAYCVNPVNGRRMPIWVGNFVLMEYGTGAVMAVPAHDQRDFEFARKYDLPIEVVITPEGETLDSATMEAAYSDPGVLVNSGEFDGTPNEEAKLKIVDALQQRGMGEKAINYRLRDWNISRQRYWGAPIPVVYCEECGYQPEKEENLPVVLPLEVKTKEDGRSPLPEDETFTTAVCPVCGGKARRETDTMDTFVESSWYFLRYADARNDTKPFDKDIVSQWLPVDQYIGGIEHAILHLLYSRFFVKVLRDLGYLDFDEPFANLLTQGMVLKEGAKMSKSKGNVVSPDDMTAKYGADTVRLFCLFAAPPERDLDWSDQGIEGAYRFANRLWRLVLDAQESLMTMAPCSATAADCETAGNAADTAKELRQKEHATVKKVGEDLSDKFQFNTAIAAVMELVNLMYTSRDALLESEGGRKVFSSAVASTVLVLSPIVPHICEELWERMGHATLLAESGWPQYDPDALVLDTVTVVVQVNGKLRGRIDVPADATKDAIEEQALNENNVQKHLEGKTVRKVVVIPGKLVNVVAT</sequence>
<feature type="domain" description="Leucyl-tRNA synthetase editing" evidence="14">
    <location>
        <begin position="222"/>
        <end position="408"/>
    </location>
</feature>
<evidence type="ECO:0000259" key="13">
    <source>
        <dbReference type="Pfam" id="PF09334"/>
    </source>
</evidence>
<dbReference type="InterPro" id="IPR025709">
    <property type="entry name" value="Leu_tRNA-synth_edit"/>
</dbReference>
<evidence type="ECO:0000256" key="10">
    <source>
        <dbReference type="RuleBase" id="RU363035"/>
    </source>
</evidence>
<dbReference type="InterPro" id="IPR014729">
    <property type="entry name" value="Rossmann-like_a/b/a_fold"/>
</dbReference>
<name>A0A6P1ZEY8_9BACT</name>
<dbReference type="RefSeq" id="WP_144306160.1">
    <property type="nucleotide sequence ID" value="NZ_QMIF01000010.1"/>
</dbReference>
<evidence type="ECO:0000256" key="4">
    <source>
        <dbReference type="ARBA" id="ARBA00022741"/>
    </source>
</evidence>